<organism evidence="8">
    <name type="scientific">hydrothermal vent metagenome</name>
    <dbReference type="NCBI Taxonomy" id="652676"/>
    <lineage>
        <taxon>unclassified sequences</taxon>
        <taxon>metagenomes</taxon>
        <taxon>ecological metagenomes</taxon>
    </lineage>
</organism>
<evidence type="ECO:0000256" key="4">
    <source>
        <dbReference type="ARBA" id="ARBA00022801"/>
    </source>
</evidence>
<keyword evidence="4" id="KW-0378">Hydrolase</keyword>
<protein>
    <recommendedName>
        <fullName evidence="7">Nudix hydrolase domain-containing protein</fullName>
    </recommendedName>
</protein>
<keyword evidence="3" id="KW-0479">Metal-binding</keyword>
<evidence type="ECO:0000256" key="3">
    <source>
        <dbReference type="ARBA" id="ARBA00022723"/>
    </source>
</evidence>
<keyword evidence="5" id="KW-0460">Magnesium</keyword>
<feature type="non-terminal residue" evidence="8">
    <location>
        <position position="144"/>
    </location>
</feature>
<evidence type="ECO:0000256" key="6">
    <source>
        <dbReference type="ARBA" id="ARBA00023211"/>
    </source>
</evidence>
<reference evidence="8" key="1">
    <citation type="submission" date="2018-06" db="EMBL/GenBank/DDBJ databases">
        <authorList>
            <person name="Zhirakovskaya E."/>
        </authorList>
    </citation>
    <scope>NUCLEOTIDE SEQUENCE</scope>
</reference>
<name>A0A3B0S6X2_9ZZZZ</name>
<evidence type="ECO:0000313" key="8">
    <source>
        <dbReference type="EMBL" id="VAW00030.1"/>
    </source>
</evidence>
<evidence type="ECO:0000256" key="2">
    <source>
        <dbReference type="ARBA" id="ARBA00001946"/>
    </source>
</evidence>
<dbReference type="PROSITE" id="PS51462">
    <property type="entry name" value="NUDIX"/>
    <property type="match status" value="1"/>
</dbReference>
<dbReference type="GO" id="GO:0005739">
    <property type="term" value="C:mitochondrion"/>
    <property type="evidence" value="ECO:0007669"/>
    <property type="project" value="TreeGrafter"/>
</dbReference>
<gene>
    <name evidence="8" type="ORF">MNBD_ACTINO02-2243</name>
</gene>
<dbReference type="EMBL" id="UOEK01000178">
    <property type="protein sequence ID" value="VAW00030.1"/>
    <property type="molecule type" value="Genomic_DNA"/>
</dbReference>
<dbReference type="GO" id="GO:0016818">
    <property type="term" value="F:hydrolase activity, acting on acid anhydrides, in phosphorus-containing anhydrides"/>
    <property type="evidence" value="ECO:0007669"/>
    <property type="project" value="InterPro"/>
</dbReference>
<dbReference type="Gene3D" id="3.90.79.10">
    <property type="entry name" value="Nucleoside Triphosphate Pyrophosphohydrolase"/>
    <property type="match status" value="1"/>
</dbReference>
<proteinExistence type="predicted"/>
<dbReference type="SUPFAM" id="SSF55811">
    <property type="entry name" value="Nudix"/>
    <property type="match status" value="1"/>
</dbReference>
<dbReference type="GO" id="GO:0046872">
    <property type="term" value="F:metal ion binding"/>
    <property type="evidence" value="ECO:0007669"/>
    <property type="project" value="UniProtKB-KW"/>
</dbReference>
<feature type="domain" description="Nudix hydrolase" evidence="7">
    <location>
        <begin position="5"/>
        <end position="144"/>
    </location>
</feature>
<dbReference type="AlphaFoldDB" id="A0A3B0S6X2"/>
<dbReference type="PANTHER" id="PTHR12318:SF0">
    <property type="entry name" value="ACYL-COENZYME A DIPHOSPHATASE NUDT19"/>
    <property type="match status" value="1"/>
</dbReference>
<sequence length="144" mass="15872">MNAQLARPASTVCAVRQNHEYLEVLMVQRGMTAKFMAGAWVFPGGVLDPEDSFAETMAHTGVADPVLAPWVSAAARELAEETGIWVTSDGTSFARREERGLRNGALSAHLTKKGMTWAGSNFCWFVTWVTPTMVPMRFEARFFA</sequence>
<evidence type="ECO:0000259" key="7">
    <source>
        <dbReference type="PROSITE" id="PS51462"/>
    </source>
</evidence>
<comment type="cofactor">
    <cofactor evidence="2">
        <name>Mg(2+)</name>
        <dbReference type="ChEBI" id="CHEBI:18420"/>
    </cofactor>
</comment>
<keyword evidence="6" id="KW-0464">Manganese</keyword>
<accession>A0A3B0S6X2</accession>
<dbReference type="InterPro" id="IPR039121">
    <property type="entry name" value="NUDT19"/>
</dbReference>
<dbReference type="InterPro" id="IPR000086">
    <property type="entry name" value="NUDIX_hydrolase_dom"/>
</dbReference>
<comment type="cofactor">
    <cofactor evidence="1">
        <name>Mn(2+)</name>
        <dbReference type="ChEBI" id="CHEBI:29035"/>
    </cofactor>
</comment>
<evidence type="ECO:0000256" key="5">
    <source>
        <dbReference type="ARBA" id="ARBA00022842"/>
    </source>
</evidence>
<dbReference type="InterPro" id="IPR015797">
    <property type="entry name" value="NUDIX_hydrolase-like_dom_sf"/>
</dbReference>
<dbReference type="PANTHER" id="PTHR12318">
    <property type="entry name" value="TESTOSTERONE-REGULATED PROTEIN RP2"/>
    <property type="match status" value="1"/>
</dbReference>
<evidence type="ECO:0000256" key="1">
    <source>
        <dbReference type="ARBA" id="ARBA00001936"/>
    </source>
</evidence>